<dbReference type="FunFam" id="1.10.472.10:FF:000220">
    <property type="entry name" value="Cyclin superfamily protein, putative"/>
    <property type="match status" value="1"/>
</dbReference>
<comment type="similarity">
    <text evidence="4">Belongs to the cyclin family.</text>
</comment>
<evidence type="ECO:0000259" key="6">
    <source>
        <dbReference type="SMART" id="SM00385"/>
    </source>
</evidence>
<keyword evidence="3" id="KW-0131">Cell cycle</keyword>
<dbReference type="SUPFAM" id="SSF47954">
    <property type="entry name" value="Cyclin-like"/>
    <property type="match status" value="2"/>
</dbReference>
<dbReference type="GO" id="GO:0016538">
    <property type="term" value="F:cyclin-dependent protein serine/threonine kinase regulator activity"/>
    <property type="evidence" value="ECO:0000318"/>
    <property type="project" value="GO_Central"/>
</dbReference>
<feature type="domain" description="Cyclin-like" evidence="6">
    <location>
        <begin position="284"/>
        <end position="368"/>
    </location>
</feature>
<dbReference type="GO" id="GO:0051301">
    <property type="term" value="P:cell division"/>
    <property type="evidence" value="ECO:0007669"/>
    <property type="project" value="UniProtKB-KW"/>
</dbReference>
<evidence type="ECO:0000256" key="1">
    <source>
        <dbReference type="ARBA" id="ARBA00022618"/>
    </source>
</evidence>
<evidence type="ECO:0000256" key="5">
    <source>
        <dbReference type="SAM" id="MobiDB-lite"/>
    </source>
</evidence>
<dbReference type="Pfam" id="PF02984">
    <property type="entry name" value="Cyclin_C"/>
    <property type="match status" value="1"/>
</dbReference>
<organism evidence="8 9">
    <name type="scientific">Zostera marina</name>
    <name type="common">Eelgrass</name>
    <dbReference type="NCBI Taxonomy" id="29655"/>
    <lineage>
        <taxon>Eukaryota</taxon>
        <taxon>Viridiplantae</taxon>
        <taxon>Streptophyta</taxon>
        <taxon>Embryophyta</taxon>
        <taxon>Tracheophyta</taxon>
        <taxon>Spermatophyta</taxon>
        <taxon>Magnoliopsida</taxon>
        <taxon>Liliopsida</taxon>
        <taxon>Zosteraceae</taxon>
        <taxon>Zostera</taxon>
    </lineage>
</organism>
<gene>
    <name evidence="8" type="ORF">ZOSMA_63G00680</name>
</gene>
<dbReference type="OrthoDB" id="5590282at2759"/>
<feature type="region of interest" description="Disordered" evidence="5">
    <location>
        <begin position="28"/>
        <end position="51"/>
    </location>
</feature>
<dbReference type="Pfam" id="PF00134">
    <property type="entry name" value="Cyclin_N"/>
    <property type="match status" value="1"/>
</dbReference>
<keyword evidence="1" id="KW-0132">Cell division</keyword>
<evidence type="ECO:0000256" key="4">
    <source>
        <dbReference type="RuleBase" id="RU000383"/>
    </source>
</evidence>
<evidence type="ECO:0000313" key="8">
    <source>
        <dbReference type="EMBL" id="KMZ59955.1"/>
    </source>
</evidence>
<proteinExistence type="inferred from homology"/>
<accession>A0A0K9NVD9</accession>
<dbReference type="GO" id="GO:0000307">
    <property type="term" value="C:cyclin-dependent protein kinase holoenzyme complex"/>
    <property type="evidence" value="ECO:0000318"/>
    <property type="project" value="GO_Central"/>
</dbReference>
<keyword evidence="2 4" id="KW-0195">Cyclin</keyword>
<name>A0A0K9NVD9_ZOSMR</name>
<dbReference type="EMBL" id="LFYR01001699">
    <property type="protein sequence ID" value="KMZ59955.1"/>
    <property type="molecule type" value="Genomic_DNA"/>
</dbReference>
<dbReference type="GO" id="GO:0005634">
    <property type="term" value="C:nucleus"/>
    <property type="evidence" value="ECO:0000318"/>
    <property type="project" value="GO_Central"/>
</dbReference>
<dbReference type="InterPro" id="IPR013763">
    <property type="entry name" value="Cyclin-like_dom"/>
</dbReference>
<dbReference type="InterPro" id="IPR036915">
    <property type="entry name" value="Cyclin-like_sf"/>
</dbReference>
<dbReference type="OMA" id="QLEYMAN"/>
<evidence type="ECO:0000259" key="7">
    <source>
        <dbReference type="SMART" id="SM01332"/>
    </source>
</evidence>
<dbReference type="GO" id="GO:0000082">
    <property type="term" value="P:G1/S transition of mitotic cell cycle"/>
    <property type="evidence" value="ECO:0000318"/>
    <property type="project" value="GO_Central"/>
</dbReference>
<feature type="domain" description="Cyclin C-terminal" evidence="7">
    <location>
        <begin position="377"/>
        <end position="500"/>
    </location>
</feature>
<evidence type="ECO:0000256" key="3">
    <source>
        <dbReference type="ARBA" id="ARBA00023306"/>
    </source>
</evidence>
<dbReference type="CDD" id="cd20506">
    <property type="entry name" value="CYCLIN_AtCycA-like_rpt2"/>
    <property type="match status" value="1"/>
</dbReference>
<dbReference type="FunFam" id="1.10.472.10:FF:000001">
    <property type="entry name" value="G2/mitotic-specific cyclin"/>
    <property type="match status" value="1"/>
</dbReference>
<keyword evidence="9" id="KW-1185">Reference proteome</keyword>
<comment type="caution">
    <text evidence="8">The sequence shown here is derived from an EMBL/GenBank/DDBJ whole genome shotgun (WGS) entry which is preliminary data.</text>
</comment>
<dbReference type="InterPro" id="IPR006671">
    <property type="entry name" value="Cyclin_N"/>
</dbReference>
<dbReference type="Gene3D" id="1.10.472.10">
    <property type="entry name" value="Cyclin-like"/>
    <property type="match status" value="2"/>
</dbReference>
<sequence length="508" mass="57798">MNKAITFVGGHNQLGRITRSRSRAMTLCEPSARTDSSKSTTANSLAKRRKSKLSLGNWSNVNDHSNKELTMIVPSKRKQLLKHITNVPPKNITAISGSKRPGTALTRLNTGKKSKSSSFAATGGLPSNKKIALNDVTNRVSRNVSKICHGNSTKDLCIATAPEPKKLTGIKEASSKPNTATFMEMNEVNQKQMIYEECSGQKDTDNAHKMEDEKIDDSYHLEEKTEDDIVDIDSKRTDPQLCSPYAQDIYDNLSAIELDRRPYFNYMETMQCDVNQSMRLVLIDWLVEVCIEDKYVPDTLYLSINILDRFLSKKAIFRDRLQLLGVASLFIASKYEELKAPPVERFRELTANTYTSVDILEMEKRILKCLEFRISVPTTKTFLRRFLRAAQCSSDVLSLQLEYMANYLAELTLLEYDFLRFIPSMIAASAVFLAKWTLNPSVHPWNKTLEHYSRYKASDLKDTVFVLHYLQNNIQAFRCTAIYSKYQNPKFLCVANHSPQDLVPTLFS</sequence>
<evidence type="ECO:0000313" key="9">
    <source>
        <dbReference type="Proteomes" id="UP000036987"/>
    </source>
</evidence>
<protein>
    <submittedName>
        <fullName evidence="8">Cyclin-A2-1</fullName>
    </submittedName>
</protein>
<evidence type="ECO:0000256" key="2">
    <source>
        <dbReference type="ARBA" id="ARBA00023127"/>
    </source>
</evidence>
<dbReference type="InterPro" id="IPR004367">
    <property type="entry name" value="Cyclin_C-dom"/>
</dbReference>
<reference evidence="9" key="1">
    <citation type="journal article" date="2016" name="Nature">
        <title>The genome of the seagrass Zostera marina reveals angiosperm adaptation to the sea.</title>
        <authorList>
            <person name="Olsen J.L."/>
            <person name="Rouze P."/>
            <person name="Verhelst B."/>
            <person name="Lin Y.-C."/>
            <person name="Bayer T."/>
            <person name="Collen J."/>
            <person name="Dattolo E."/>
            <person name="De Paoli E."/>
            <person name="Dittami S."/>
            <person name="Maumus F."/>
            <person name="Michel G."/>
            <person name="Kersting A."/>
            <person name="Lauritano C."/>
            <person name="Lohaus R."/>
            <person name="Toepel M."/>
            <person name="Tonon T."/>
            <person name="Vanneste K."/>
            <person name="Amirebrahimi M."/>
            <person name="Brakel J."/>
            <person name="Bostroem C."/>
            <person name="Chovatia M."/>
            <person name="Grimwood J."/>
            <person name="Jenkins J.W."/>
            <person name="Jueterbock A."/>
            <person name="Mraz A."/>
            <person name="Stam W.T."/>
            <person name="Tice H."/>
            <person name="Bornberg-Bauer E."/>
            <person name="Green P.J."/>
            <person name="Pearson G.A."/>
            <person name="Procaccini G."/>
            <person name="Duarte C.M."/>
            <person name="Schmutz J."/>
            <person name="Reusch T.B.H."/>
            <person name="Van de Peer Y."/>
        </authorList>
    </citation>
    <scope>NUCLEOTIDE SEQUENCE [LARGE SCALE GENOMIC DNA]</scope>
    <source>
        <strain evidence="9">cv. Finnish</strain>
    </source>
</reference>
<feature type="domain" description="Cyclin-like" evidence="6">
    <location>
        <begin position="381"/>
        <end position="469"/>
    </location>
</feature>
<dbReference type="AlphaFoldDB" id="A0A0K9NVD9"/>
<dbReference type="SMART" id="SM00385">
    <property type="entry name" value="CYCLIN"/>
    <property type="match status" value="2"/>
</dbReference>
<dbReference type="InterPro" id="IPR039361">
    <property type="entry name" value="Cyclin"/>
</dbReference>
<dbReference type="PANTHER" id="PTHR10177">
    <property type="entry name" value="CYCLINS"/>
    <property type="match status" value="1"/>
</dbReference>
<dbReference type="STRING" id="29655.A0A0K9NVD9"/>
<feature type="compositionally biased region" description="Polar residues" evidence="5">
    <location>
        <begin position="33"/>
        <end position="44"/>
    </location>
</feature>
<dbReference type="SMART" id="SM01332">
    <property type="entry name" value="Cyclin_C"/>
    <property type="match status" value="1"/>
</dbReference>
<dbReference type="GO" id="GO:0005737">
    <property type="term" value="C:cytoplasm"/>
    <property type="evidence" value="ECO:0000318"/>
    <property type="project" value="GO_Central"/>
</dbReference>
<dbReference type="Proteomes" id="UP000036987">
    <property type="component" value="Unassembled WGS sequence"/>
</dbReference>